<dbReference type="SMART" id="SM00304">
    <property type="entry name" value="HAMP"/>
    <property type="match status" value="1"/>
</dbReference>
<feature type="domain" description="Histidine kinase" evidence="13">
    <location>
        <begin position="496"/>
        <end position="709"/>
    </location>
</feature>
<evidence type="ECO:0000256" key="10">
    <source>
        <dbReference type="ARBA" id="ARBA00023136"/>
    </source>
</evidence>
<dbReference type="Pfam" id="PF02518">
    <property type="entry name" value="HATPase_c"/>
    <property type="match status" value="1"/>
</dbReference>
<dbReference type="SUPFAM" id="SSF55874">
    <property type="entry name" value="ATPase domain of HSP90 chaperone/DNA topoisomerase II/histidine kinase"/>
    <property type="match status" value="1"/>
</dbReference>
<evidence type="ECO:0000259" key="13">
    <source>
        <dbReference type="PROSITE" id="PS50109"/>
    </source>
</evidence>
<dbReference type="Gene3D" id="3.30.450.20">
    <property type="entry name" value="PAS domain"/>
    <property type="match status" value="3"/>
</dbReference>
<comment type="subcellular location">
    <subcellularLocation>
        <location evidence="2">Cell membrane</location>
        <topology evidence="2">Multi-pass membrane protein</topology>
    </subcellularLocation>
</comment>
<dbReference type="InterPro" id="IPR000700">
    <property type="entry name" value="PAS-assoc_C"/>
</dbReference>
<dbReference type="InterPro" id="IPR013655">
    <property type="entry name" value="PAS_fold_3"/>
</dbReference>
<dbReference type="InterPro" id="IPR003594">
    <property type="entry name" value="HATPase_dom"/>
</dbReference>
<dbReference type="Gene3D" id="3.30.565.10">
    <property type="entry name" value="Histidine kinase-like ATPase, C-terminal domain"/>
    <property type="match status" value="1"/>
</dbReference>
<evidence type="ECO:0000259" key="15">
    <source>
        <dbReference type="PROSITE" id="PS50112"/>
    </source>
</evidence>
<evidence type="ECO:0000256" key="1">
    <source>
        <dbReference type="ARBA" id="ARBA00000085"/>
    </source>
</evidence>
<keyword evidence="19" id="KW-1185">Reference proteome</keyword>
<keyword evidence="6" id="KW-0808">Transferase</keyword>
<dbReference type="EMBL" id="WHOS01000021">
    <property type="protein sequence ID" value="NUB01061.1"/>
    <property type="molecule type" value="Genomic_DNA"/>
</dbReference>
<evidence type="ECO:0000256" key="4">
    <source>
        <dbReference type="ARBA" id="ARBA00022475"/>
    </source>
</evidence>
<dbReference type="InterPro" id="IPR035965">
    <property type="entry name" value="PAS-like_dom_sf"/>
</dbReference>
<keyword evidence="8" id="KW-0418">Kinase</keyword>
<dbReference type="InterPro" id="IPR003660">
    <property type="entry name" value="HAMP_dom"/>
</dbReference>
<dbReference type="InterPro" id="IPR033479">
    <property type="entry name" value="dCache_1"/>
</dbReference>
<dbReference type="InterPro" id="IPR003661">
    <property type="entry name" value="HisK_dim/P_dom"/>
</dbReference>
<dbReference type="SMART" id="SM00448">
    <property type="entry name" value="REC"/>
    <property type="match status" value="1"/>
</dbReference>
<dbReference type="PROSITE" id="PS50885">
    <property type="entry name" value="HAMP"/>
    <property type="match status" value="1"/>
</dbReference>
<name>A0ABX2KI20_9PROT</name>
<reference evidence="18 19" key="1">
    <citation type="submission" date="2019-10" db="EMBL/GenBank/DDBJ databases">
        <title>Genome sequence of Azospirillum melinis.</title>
        <authorList>
            <person name="Ambrosini A."/>
            <person name="Sant'Anna F.H."/>
            <person name="Cassan F.D."/>
            <person name="Souza E.M."/>
            <person name="Passaglia L.M.P."/>
        </authorList>
    </citation>
    <scope>NUCLEOTIDE SEQUENCE [LARGE SCALE GENOMIC DNA]</scope>
    <source>
        <strain evidence="18 19">TMCY0552</strain>
    </source>
</reference>
<evidence type="ECO:0000259" key="14">
    <source>
        <dbReference type="PROSITE" id="PS50110"/>
    </source>
</evidence>
<dbReference type="Gene3D" id="6.10.340.10">
    <property type="match status" value="1"/>
</dbReference>
<dbReference type="CDD" id="cd12915">
    <property type="entry name" value="PDC2_DGC_like"/>
    <property type="match status" value="1"/>
</dbReference>
<dbReference type="PROSITE" id="PS50110">
    <property type="entry name" value="RESPONSE_REGULATORY"/>
    <property type="match status" value="1"/>
</dbReference>
<keyword evidence="10 12" id="KW-0472">Membrane</keyword>
<evidence type="ECO:0000259" key="17">
    <source>
        <dbReference type="PROSITE" id="PS50885"/>
    </source>
</evidence>
<evidence type="ECO:0000313" key="18">
    <source>
        <dbReference type="EMBL" id="NUB01061.1"/>
    </source>
</evidence>
<keyword evidence="9 12" id="KW-1133">Transmembrane helix</keyword>
<dbReference type="PROSITE" id="PS50109">
    <property type="entry name" value="HIS_KIN"/>
    <property type="match status" value="1"/>
</dbReference>
<evidence type="ECO:0000259" key="16">
    <source>
        <dbReference type="PROSITE" id="PS50113"/>
    </source>
</evidence>
<dbReference type="Proteomes" id="UP000605086">
    <property type="component" value="Unassembled WGS sequence"/>
</dbReference>
<dbReference type="InterPro" id="IPR011006">
    <property type="entry name" value="CheY-like_superfamily"/>
</dbReference>
<feature type="transmembrane region" description="Helical" evidence="12">
    <location>
        <begin position="279"/>
        <end position="298"/>
    </location>
</feature>
<organism evidence="18 19">
    <name type="scientific">Azospirillum melinis</name>
    <dbReference type="NCBI Taxonomy" id="328839"/>
    <lineage>
        <taxon>Bacteria</taxon>
        <taxon>Pseudomonadati</taxon>
        <taxon>Pseudomonadota</taxon>
        <taxon>Alphaproteobacteria</taxon>
        <taxon>Rhodospirillales</taxon>
        <taxon>Azospirillaceae</taxon>
        <taxon>Azospirillum</taxon>
    </lineage>
</organism>
<dbReference type="PROSITE" id="PS50112">
    <property type="entry name" value="PAS"/>
    <property type="match status" value="1"/>
</dbReference>
<comment type="caution">
    <text evidence="18">The sequence shown here is derived from an EMBL/GenBank/DDBJ whole genome shotgun (WGS) entry which is preliminary data.</text>
</comment>
<dbReference type="SUPFAM" id="SSF55785">
    <property type="entry name" value="PYP-like sensor domain (PAS domain)"/>
    <property type="match status" value="1"/>
</dbReference>
<dbReference type="PANTHER" id="PTHR43047">
    <property type="entry name" value="TWO-COMPONENT HISTIDINE PROTEIN KINASE"/>
    <property type="match status" value="1"/>
</dbReference>
<dbReference type="Gene3D" id="3.40.50.2300">
    <property type="match status" value="1"/>
</dbReference>
<dbReference type="SMART" id="SM00086">
    <property type="entry name" value="PAC"/>
    <property type="match status" value="1"/>
</dbReference>
<evidence type="ECO:0000313" key="19">
    <source>
        <dbReference type="Proteomes" id="UP000605086"/>
    </source>
</evidence>
<dbReference type="PROSITE" id="PS50113">
    <property type="entry name" value="PAC"/>
    <property type="match status" value="1"/>
</dbReference>
<dbReference type="SMART" id="SM00387">
    <property type="entry name" value="HATPase_c"/>
    <property type="match status" value="1"/>
</dbReference>
<protein>
    <recommendedName>
        <fullName evidence="3">histidine kinase</fullName>
        <ecNumber evidence="3">2.7.13.3</ecNumber>
    </recommendedName>
</protein>
<dbReference type="InterPro" id="IPR036890">
    <property type="entry name" value="HATPase_C_sf"/>
</dbReference>
<feature type="domain" description="PAC" evidence="16">
    <location>
        <begin position="434"/>
        <end position="485"/>
    </location>
</feature>
<keyword evidence="4" id="KW-1003">Cell membrane</keyword>
<feature type="modified residue" description="4-aspartylphosphate" evidence="11">
    <location>
        <position position="789"/>
    </location>
</feature>
<dbReference type="Pfam" id="PF00072">
    <property type="entry name" value="Response_reg"/>
    <property type="match status" value="1"/>
</dbReference>
<dbReference type="CDD" id="cd12914">
    <property type="entry name" value="PDC1_DGC_like"/>
    <property type="match status" value="1"/>
</dbReference>
<dbReference type="InterPro" id="IPR036097">
    <property type="entry name" value="HisK_dim/P_sf"/>
</dbReference>
<dbReference type="InterPro" id="IPR004358">
    <property type="entry name" value="Sig_transdc_His_kin-like_C"/>
</dbReference>
<dbReference type="PRINTS" id="PR00344">
    <property type="entry name" value="BCTRLSENSOR"/>
</dbReference>
<evidence type="ECO:0000256" key="5">
    <source>
        <dbReference type="ARBA" id="ARBA00022553"/>
    </source>
</evidence>
<dbReference type="CDD" id="cd00156">
    <property type="entry name" value="REC"/>
    <property type="match status" value="1"/>
</dbReference>
<dbReference type="Pfam" id="PF00512">
    <property type="entry name" value="HisKA"/>
    <property type="match status" value="1"/>
</dbReference>
<dbReference type="InterPro" id="IPR005467">
    <property type="entry name" value="His_kinase_dom"/>
</dbReference>
<dbReference type="PANTHER" id="PTHR43047:SF9">
    <property type="entry name" value="HISTIDINE KINASE"/>
    <property type="match status" value="1"/>
</dbReference>
<dbReference type="EC" id="2.7.13.3" evidence="3"/>
<feature type="domain" description="PAS" evidence="15">
    <location>
        <begin position="364"/>
        <end position="405"/>
    </location>
</feature>
<dbReference type="RefSeq" id="WP_174472160.1">
    <property type="nucleotide sequence ID" value="NZ_JAGINN010000015.1"/>
</dbReference>
<feature type="domain" description="Response regulatory" evidence="14">
    <location>
        <begin position="738"/>
        <end position="855"/>
    </location>
</feature>
<dbReference type="Pfam" id="PF02743">
    <property type="entry name" value="dCache_1"/>
    <property type="match status" value="1"/>
</dbReference>
<proteinExistence type="predicted"/>
<evidence type="ECO:0000256" key="6">
    <source>
        <dbReference type="ARBA" id="ARBA00022679"/>
    </source>
</evidence>
<evidence type="ECO:0000256" key="7">
    <source>
        <dbReference type="ARBA" id="ARBA00022692"/>
    </source>
</evidence>
<dbReference type="Gene3D" id="1.10.287.130">
    <property type="match status" value="1"/>
</dbReference>
<evidence type="ECO:0000256" key="8">
    <source>
        <dbReference type="ARBA" id="ARBA00022777"/>
    </source>
</evidence>
<sequence length="877" mass="95999">MSFLTRLLLLVTLALVPICALEVWNQIDLRRQRSDEIHEHAQQLLSLLGGEQQRLVEGVRQMLELLSETTSAQTLDATGCQALLTRTATRIPDYLTVNLTAEDGVILCSTNPLLRGRTIADRMHVRSALESGGFTVGEFIRQRHDDKPAMPFGLPIRRTGGDGRTIGVVTALIDLGWLERYLSEHPLPDNAALMIADGNGIVLAHAPARPGAVGTALPPRFRPLLDADAVGTAQLMGIDGVERVFAYVPLSAGVRHIFVAVGIDHDAAMSGIDAALTRSLVWIAATLLLGLLAAFLIARWHLYRPVAALISATERWRAGDRTARVGAVDGPEMSRLGLAFDGLVEDLDRQMRANEEASTALRASEERSRALVENAPHMMWVNRPDGTLEYVNAAFRAYTGRMTNEENRMGDLHPEDVERIQAVRRAAIPAGAAHSYELRLRRADGAYRWHLSRTHPIHHGGRIVAWFGGAVDIHDIHRARDTAEEAGRSKSRFLAAASHDLRQPMQSILLFAEVLRPHLGEGPGLDALGRLQHGLEILKGLLDGLLDISRLDAGIVAPQFEEFRISDLLRSLDDAYAPVAHEKGLDWRVQPCHAVIRSDRVLLGRMLRNLVENAIRYTDSGGISVDCSVAADRLLIGVHDTGRGIPADQIDRVFEELYQVDNPERDRNQGLGLGLAIVRRLSDLLDHPVTVRSHPGQGSLFSIAVPLAAEVHRPAPSSVETTPVEMAPAPPEREGRRLAVVVDDDPIVLAGMESLLRAWKFDVITADSTDLAVERLTLDGRRPDILVVDYRLRGKRIGTEAILRIWDMHDADIPGLIVTGEIGTEPQNDALTHGFDLLHKPVTPRSLAAALGRRLAMAEGEARIPVADTAEPPSATL</sequence>
<dbReference type="NCBIfam" id="TIGR00229">
    <property type="entry name" value="sensory_box"/>
    <property type="match status" value="1"/>
</dbReference>
<dbReference type="SUPFAM" id="SSF52172">
    <property type="entry name" value="CheY-like"/>
    <property type="match status" value="1"/>
</dbReference>
<dbReference type="Pfam" id="PF08447">
    <property type="entry name" value="PAS_3"/>
    <property type="match status" value="1"/>
</dbReference>
<feature type="domain" description="HAMP" evidence="17">
    <location>
        <begin position="300"/>
        <end position="352"/>
    </location>
</feature>
<evidence type="ECO:0000256" key="12">
    <source>
        <dbReference type="SAM" id="Phobius"/>
    </source>
</evidence>
<evidence type="ECO:0000256" key="2">
    <source>
        <dbReference type="ARBA" id="ARBA00004651"/>
    </source>
</evidence>
<evidence type="ECO:0000256" key="11">
    <source>
        <dbReference type="PROSITE-ProRule" id="PRU00169"/>
    </source>
</evidence>
<accession>A0ABX2KI20</accession>
<gene>
    <name evidence="18" type="ORF">GBZ48_17435</name>
</gene>
<dbReference type="CDD" id="cd00130">
    <property type="entry name" value="PAS"/>
    <property type="match status" value="1"/>
</dbReference>
<dbReference type="SUPFAM" id="SSF47384">
    <property type="entry name" value="Homodimeric domain of signal transducing histidine kinase"/>
    <property type="match status" value="1"/>
</dbReference>
<dbReference type="SMART" id="SM00388">
    <property type="entry name" value="HisKA"/>
    <property type="match status" value="1"/>
</dbReference>
<evidence type="ECO:0000256" key="3">
    <source>
        <dbReference type="ARBA" id="ARBA00012438"/>
    </source>
</evidence>
<comment type="catalytic activity">
    <reaction evidence="1">
        <text>ATP + protein L-histidine = ADP + protein N-phospho-L-histidine.</text>
        <dbReference type="EC" id="2.7.13.3"/>
    </reaction>
</comment>
<dbReference type="InterPro" id="IPR001789">
    <property type="entry name" value="Sig_transdc_resp-reg_receiver"/>
</dbReference>
<dbReference type="InterPro" id="IPR001610">
    <property type="entry name" value="PAC"/>
</dbReference>
<dbReference type="InterPro" id="IPR000014">
    <property type="entry name" value="PAS"/>
</dbReference>
<evidence type="ECO:0000256" key="9">
    <source>
        <dbReference type="ARBA" id="ARBA00022989"/>
    </source>
</evidence>
<keyword evidence="7 12" id="KW-0812">Transmembrane</keyword>
<keyword evidence="5 11" id="KW-0597">Phosphoprotein</keyword>
<dbReference type="CDD" id="cd00082">
    <property type="entry name" value="HisKA"/>
    <property type="match status" value="1"/>
</dbReference>